<sequence>MWNPAAEKNKRIEQLNAVAQVLEGMNHKYDLPPEHNNPFCAIDPNLTIDEMGEKADLWEKLQSELLPSIRNQITALLTSLDLHDLEKHPSPDLDATLEILSNFDRTLETIVASTVSFALRSPLPDEQHDHRLKNLKSFRSSQLRLKIKSLIHSQIYSLFECCEELLTWCGMSIGVNDASVTRQEASNSRQQIHRLIAHARDSIDNAIEWSRRSGWSIIREDWLWVARSFNEALEDLTELTNPATLSTLDLASLTNNVEEESDFVNITDLQTRRNATREKLVQVAKSTIPLVKLARILVNKALKIIPQKPIFELDTEISSDTIEQLRKAFSPITVNLSTLACHFQDIHRRHEGITIAARDYLRASVVGLSEAMYSLTDLAFHHLPSLHGVKLDSPESDFNTWSLTFKQLWDNTVARSLHLISSFEVEPEEILQQDL</sequence>
<protein>
    <submittedName>
        <fullName evidence="1">Uncharacterized protein</fullName>
    </submittedName>
</protein>
<evidence type="ECO:0000313" key="1">
    <source>
        <dbReference type="EMBL" id="KNE91308.1"/>
    </source>
</evidence>
<dbReference type="OrthoDB" id="2496543at2759"/>
<name>A0A0L0UW77_9BASI</name>
<dbReference type="PANTHER" id="PTHR33069:SF3">
    <property type="entry name" value="DYNEIN HEAVY CHAIN TAIL DOMAIN-CONTAINING PROTEIN"/>
    <property type="match status" value="1"/>
</dbReference>
<reference evidence="2" key="1">
    <citation type="submission" date="2014-03" db="EMBL/GenBank/DDBJ databases">
        <title>The Genome Sequence of Puccinia striiformis f. sp. tritici PST-78.</title>
        <authorList>
            <consortium name="The Broad Institute Genome Sequencing Platform"/>
            <person name="Cuomo C."/>
            <person name="Hulbert S."/>
            <person name="Chen X."/>
            <person name="Walker B."/>
            <person name="Young S.K."/>
            <person name="Zeng Q."/>
            <person name="Gargeya S."/>
            <person name="Fitzgerald M."/>
            <person name="Haas B."/>
            <person name="Abouelleil A."/>
            <person name="Alvarado L."/>
            <person name="Arachchi H.M."/>
            <person name="Berlin A.M."/>
            <person name="Chapman S.B."/>
            <person name="Goldberg J."/>
            <person name="Griggs A."/>
            <person name="Gujja S."/>
            <person name="Hansen M."/>
            <person name="Howarth C."/>
            <person name="Imamovic A."/>
            <person name="Larimer J."/>
            <person name="McCowan C."/>
            <person name="Montmayeur A."/>
            <person name="Murphy C."/>
            <person name="Neiman D."/>
            <person name="Pearson M."/>
            <person name="Priest M."/>
            <person name="Roberts A."/>
            <person name="Saif S."/>
            <person name="Shea T."/>
            <person name="Sisk P."/>
            <person name="Sykes S."/>
            <person name="Wortman J."/>
            <person name="Nusbaum C."/>
            <person name="Birren B."/>
        </authorList>
    </citation>
    <scope>NUCLEOTIDE SEQUENCE [LARGE SCALE GENOMIC DNA]</scope>
    <source>
        <strain evidence="2">race PST-78</strain>
    </source>
</reference>
<dbReference type="AlphaFoldDB" id="A0A0L0UW77"/>
<accession>A0A0L0UW77</accession>
<evidence type="ECO:0000313" key="2">
    <source>
        <dbReference type="Proteomes" id="UP000054564"/>
    </source>
</evidence>
<dbReference type="PANTHER" id="PTHR33069">
    <property type="entry name" value="CHROMOSOME 7, WHOLE GENOME SHOTGUN SEQUENCE-RELATED"/>
    <property type="match status" value="1"/>
</dbReference>
<proteinExistence type="predicted"/>
<dbReference type="Proteomes" id="UP000054564">
    <property type="component" value="Unassembled WGS sequence"/>
</dbReference>
<keyword evidence="2" id="KW-1185">Reference proteome</keyword>
<organism evidence="1 2">
    <name type="scientific">Puccinia striiformis f. sp. tritici PST-78</name>
    <dbReference type="NCBI Taxonomy" id="1165861"/>
    <lineage>
        <taxon>Eukaryota</taxon>
        <taxon>Fungi</taxon>
        <taxon>Dikarya</taxon>
        <taxon>Basidiomycota</taxon>
        <taxon>Pucciniomycotina</taxon>
        <taxon>Pucciniomycetes</taxon>
        <taxon>Pucciniales</taxon>
        <taxon>Pucciniaceae</taxon>
        <taxon>Puccinia</taxon>
    </lineage>
</organism>
<dbReference type="EMBL" id="AJIL01000210">
    <property type="protein sequence ID" value="KNE91308.1"/>
    <property type="molecule type" value="Genomic_DNA"/>
</dbReference>
<comment type="caution">
    <text evidence="1">The sequence shown here is derived from an EMBL/GenBank/DDBJ whole genome shotgun (WGS) entry which is preliminary data.</text>
</comment>
<gene>
    <name evidence="1" type="ORF">PSTG_15289</name>
</gene>